<feature type="compositionally biased region" description="Acidic residues" evidence="1">
    <location>
        <begin position="339"/>
        <end position="370"/>
    </location>
</feature>
<feature type="region of interest" description="Disordered" evidence="1">
    <location>
        <begin position="1"/>
        <end position="33"/>
    </location>
</feature>
<evidence type="ECO:0000256" key="1">
    <source>
        <dbReference type="SAM" id="MobiDB-lite"/>
    </source>
</evidence>
<gene>
    <name evidence="2" type="ORF">BOTNAR_0165g00160</name>
</gene>
<sequence>MRNSRSSIDKQVDSSGGIDREITNMDAPYQVNNQSAPYSASDISRKAPIHLPNEILDLIWSYTDLVEPRNVTVRCKKVGESFELWSNEPYSVALSICRQSRRWFRDQHHNKRYNAVSLAQIGGYIGPLKPLENLWFDPLIDRICPILEGDWSDEAFITMCNVMQTTKVARIAVSDCSHEPAIYRPWAAYYRLGNIDNWSLSFRETIIYTTKSDINENRQLKLIEWKEGDVKLDMLQEKRRRIQTNYKALLTFKKVSEAYADQSIADAKAKLEGYIARKVTNLPIWLYQNKEEWEGLKLQTMVEAGTLDRQEKYRGNESSESDGDNYERDSGHAQKQDNDGEASDTEEDEDEEPEDDESITDENSDDDTEN</sequence>
<evidence type="ECO:0000313" key="3">
    <source>
        <dbReference type="Proteomes" id="UP000297452"/>
    </source>
</evidence>
<comment type="caution">
    <text evidence="2">The sequence shown here is derived from an EMBL/GenBank/DDBJ whole genome shotgun (WGS) entry which is preliminary data.</text>
</comment>
<organism evidence="2 3">
    <name type="scientific">Botryotinia narcissicola</name>
    <dbReference type="NCBI Taxonomy" id="278944"/>
    <lineage>
        <taxon>Eukaryota</taxon>
        <taxon>Fungi</taxon>
        <taxon>Dikarya</taxon>
        <taxon>Ascomycota</taxon>
        <taxon>Pezizomycotina</taxon>
        <taxon>Leotiomycetes</taxon>
        <taxon>Helotiales</taxon>
        <taxon>Sclerotiniaceae</taxon>
        <taxon>Botryotinia</taxon>
    </lineage>
</organism>
<accession>A0A4Z1ID07</accession>
<reference evidence="2 3" key="1">
    <citation type="submission" date="2017-12" db="EMBL/GenBank/DDBJ databases">
        <title>Comparative genomics of Botrytis spp.</title>
        <authorList>
            <person name="Valero-Jimenez C.A."/>
            <person name="Tapia P."/>
            <person name="Veloso J."/>
            <person name="Silva-Moreno E."/>
            <person name="Staats M."/>
            <person name="Valdes J.H."/>
            <person name="Van Kan J.A.L."/>
        </authorList>
    </citation>
    <scope>NUCLEOTIDE SEQUENCE [LARGE SCALE GENOMIC DNA]</scope>
    <source>
        <strain evidence="2 3">MUCL2120</strain>
    </source>
</reference>
<feature type="compositionally biased region" description="Basic and acidic residues" evidence="1">
    <location>
        <begin position="308"/>
        <end position="317"/>
    </location>
</feature>
<keyword evidence="3" id="KW-1185">Reference proteome</keyword>
<dbReference type="AlphaFoldDB" id="A0A4Z1ID07"/>
<dbReference type="Proteomes" id="UP000297452">
    <property type="component" value="Unassembled WGS sequence"/>
</dbReference>
<proteinExistence type="predicted"/>
<feature type="region of interest" description="Disordered" evidence="1">
    <location>
        <begin position="308"/>
        <end position="370"/>
    </location>
</feature>
<feature type="compositionally biased region" description="Basic and acidic residues" evidence="1">
    <location>
        <begin position="325"/>
        <end position="338"/>
    </location>
</feature>
<protein>
    <submittedName>
        <fullName evidence="2">Uncharacterized protein</fullName>
    </submittedName>
</protein>
<dbReference type="EMBL" id="PQXJ01000165">
    <property type="protein sequence ID" value="TGO59316.1"/>
    <property type="molecule type" value="Genomic_DNA"/>
</dbReference>
<dbReference type="OrthoDB" id="3532015at2759"/>
<feature type="compositionally biased region" description="Basic and acidic residues" evidence="1">
    <location>
        <begin position="7"/>
        <end position="23"/>
    </location>
</feature>
<evidence type="ECO:0000313" key="2">
    <source>
        <dbReference type="EMBL" id="TGO59316.1"/>
    </source>
</evidence>
<name>A0A4Z1ID07_9HELO</name>